<dbReference type="PIRSF" id="PIRSF006806">
    <property type="entry name" value="FTHF_cligase"/>
    <property type="match status" value="1"/>
</dbReference>
<dbReference type="Pfam" id="PF01812">
    <property type="entry name" value="5-FTHF_cyc-lig"/>
    <property type="match status" value="1"/>
</dbReference>
<dbReference type="AlphaFoldDB" id="A0A4Q0MFV4"/>
<dbReference type="GO" id="GO:0046872">
    <property type="term" value="F:metal ion binding"/>
    <property type="evidence" value="ECO:0007669"/>
    <property type="project" value="UniProtKB-KW"/>
</dbReference>
<accession>A0A4Q0MFV4</accession>
<keyword evidence="1 2" id="KW-0067">ATP-binding</keyword>
<comment type="similarity">
    <text evidence="2">Belongs to the 5-formyltetrahydrofolate cyclo-ligase family.</text>
</comment>
<feature type="binding site" evidence="1">
    <location>
        <begin position="3"/>
        <end position="7"/>
    </location>
    <ligand>
        <name>ATP</name>
        <dbReference type="ChEBI" id="CHEBI:30616"/>
    </ligand>
</feature>
<dbReference type="EMBL" id="RXOC01000002">
    <property type="protein sequence ID" value="RXF71786.1"/>
    <property type="molecule type" value="Genomic_DNA"/>
</dbReference>
<dbReference type="NCBIfam" id="TIGR02727">
    <property type="entry name" value="MTHFS_bact"/>
    <property type="match status" value="1"/>
</dbReference>
<dbReference type="InterPro" id="IPR002698">
    <property type="entry name" value="FTHF_cligase"/>
</dbReference>
<evidence type="ECO:0000256" key="2">
    <source>
        <dbReference type="RuleBase" id="RU361279"/>
    </source>
</evidence>
<dbReference type="InterPro" id="IPR037171">
    <property type="entry name" value="NagB/RpiA_transferase-like"/>
</dbReference>
<dbReference type="GO" id="GO:0005524">
    <property type="term" value="F:ATP binding"/>
    <property type="evidence" value="ECO:0007669"/>
    <property type="project" value="UniProtKB-KW"/>
</dbReference>
<proteinExistence type="inferred from homology"/>
<keyword evidence="3" id="KW-0436">Ligase</keyword>
<dbReference type="PANTHER" id="PTHR23407:SF11">
    <property type="entry name" value="CHROMOSOME UNDETERMINED SCAFFOLD_24, WHOLE GENOME SHOTGUN SEQUENCE"/>
    <property type="match status" value="1"/>
</dbReference>
<dbReference type="GO" id="GO:0009396">
    <property type="term" value="P:folic acid-containing compound biosynthetic process"/>
    <property type="evidence" value="ECO:0007669"/>
    <property type="project" value="TreeGrafter"/>
</dbReference>
<dbReference type="GO" id="GO:0035999">
    <property type="term" value="P:tetrahydrofolate interconversion"/>
    <property type="evidence" value="ECO:0007669"/>
    <property type="project" value="TreeGrafter"/>
</dbReference>
<evidence type="ECO:0000313" key="3">
    <source>
        <dbReference type="EMBL" id="RXF71786.1"/>
    </source>
</evidence>
<feature type="binding site" evidence="1">
    <location>
        <begin position="134"/>
        <end position="142"/>
    </location>
    <ligand>
        <name>ATP</name>
        <dbReference type="ChEBI" id="CHEBI:30616"/>
    </ligand>
</feature>
<comment type="catalytic activity">
    <reaction evidence="2">
        <text>(6S)-5-formyl-5,6,7,8-tetrahydrofolate + ATP = (6R)-5,10-methenyltetrahydrofolate + ADP + phosphate</text>
        <dbReference type="Rhea" id="RHEA:10488"/>
        <dbReference type="ChEBI" id="CHEBI:30616"/>
        <dbReference type="ChEBI" id="CHEBI:43474"/>
        <dbReference type="ChEBI" id="CHEBI:57455"/>
        <dbReference type="ChEBI" id="CHEBI:57457"/>
        <dbReference type="ChEBI" id="CHEBI:456216"/>
        <dbReference type="EC" id="6.3.3.2"/>
    </reaction>
</comment>
<organism evidence="3 4">
    <name type="scientific">Arcticibacter tournemirensis</name>
    <dbReference type="NCBI Taxonomy" id="699437"/>
    <lineage>
        <taxon>Bacteria</taxon>
        <taxon>Pseudomonadati</taxon>
        <taxon>Bacteroidota</taxon>
        <taxon>Sphingobacteriia</taxon>
        <taxon>Sphingobacteriales</taxon>
        <taxon>Sphingobacteriaceae</taxon>
        <taxon>Arcticibacter</taxon>
    </lineage>
</organism>
<reference evidence="3 4" key="1">
    <citation type="submission" date="2018-12" db="EMBL/GenBank/DDBJ databases">
        <title>The Draft Genome Sequence of the Soil Bacterium Pedobacter tournemirensis R1.</title>
        <authorList>
            <person name="He J."/>
        </authorList>
    </citation>
    <scope>NUCLEOTIDE SEQUENCE [LARGE SCALE GENOMIC DNA]</scope>
    <source>
        <strain evidence="3 4">R1</strain>
    </source>
</reference>
<dbReference type="EC" id="6.3.3.2" evidence="2"/>
<comment type="cofactor">
    <cofactor evidence="2">
        <name>Mg(2+)</name>
        <dbReference type="ChEBI" id="CHEBI:18420"/>
    </cofactor>
</comment>
<evidence type="ECO:0000313" key="4">
    <source>
        <dbReference type="Proteomes" id="UP000290848"/>
    </source>
</evidence>
<evidence type="ECO:0000256" key="1">
    <source>
        <dbReference type="PIRSR" id="PIRSR006806-1"/>
    </source>
</evidence>
<dbReference type="Gene3D" id="3.40.50.10420">
    <property type="entry name" value="NagB/RpiA/CoA transferase-like"/>
    <property type="match status" value="1"/>
</dbReference>
<dbReference type="PANTHER" id="PTHR23407">
    <property type="entry name" value="ATPASE INHIBITOR/5-FORMYLTETRAHYDROFOLATE CYCLO-LIGASE"/>
    <property type="match status" value="1"/>
</dbReference>
<name>A0A4Q0MFV4_9SPHI</name>
<keyword evidence="2" id="KW-0479">Metal-binding</keyword>
<comment type="caution">
    <text evidence="3">The sequence shown here is derived from an EMBL/GenBank/DDBJ whole genome shotgun (WGS) entry which is preliminary data.</text>
</comment>
<gene>
    <name evidence="3" type="ORF">EKH83_03610</name>
</gene>
<sequence length="191" mass="22006">MDKQHLRKWYEQKRNELSPGDVDSLSIAIVRQFSLLSLSGIKYLHLFYPMVGKHEFNSLLLVKKIREQYPGISLVLPKSDLKKYTLRHILWLEETPLSMNAWGITEPEQGEEISPGLIDMVIIPLLAFDREGNRLGYGKGFYDRFLSECRPGIIKAGVSFFPPEESIEAEDHDIPLDLCITPDKIWSFGKR</sequence>
<dbReference type="SUPFAM" id="SSF100950">
    <property type="entry name" value="NagB/RpiA/CoA transferase-like"/>
    <property type="match status" value="1"/>
</dbReference>
<dbReference type="InterPro" id="IPR024185">
    <property type="entry name" value="FTHF_cligase-like_sf"/>
</dbReference>
<dbReference type="RefSeq" id="WP_128768034.1">
    <property type="nucleotide sequence ID" value="NZ_RXOC01000002.1"/>
</dbReference>
<dbReference type="Proteomes" id="UP000290848">
    <property type="component" value="Unassembled WGS sequence"/>
</dbReference>
<dbReference type="GO" id="GO:0030272">
    <property type="term" value="F:5-formyltetrahydrofolate cyclo-ligase activity"/>
    <property type="evidence" value="ECO:0007669"/>
    <property type="project" value="UniProtKB-EC"/>
</dbReference>
<protein>
    <recommendedName>
        <fullName evidence="2">5-formyltetrahydrofolate cyclo-ligase</fullName>
        <ecNumber evidence="2">6.3.3.2</ecNumber>
    </recommendedName>
</protein>
<keyword evidence="1 2" id="KW-0547">Nucleotide-binding</keyword>
<feature type="binding site" evidence="1">
    <location>
        <position position="55"/>
    </location>
    <ligand>
        <name>substrate</name>
    </ligand>
</feature>
<keyword evidence="2" id="KW-0460">Magnesium</keyword>